<dbReference type="SUPFAM" id="SSF49764">
    <property type="entry name" value="HSP20-like chaperones"/>
    <property type="match status" value="1"/>
</dbReference>
<keyword evidence="2" id="KW-0812">Transmembrane</keyword>
<keyword evidence="4" id="KW-1185">Reference proteome</keyword>
<dbReference type="CDD" id="cd06464">
    <property type="entry name" value="ACD_sHsps-like"/>
    <property type="match status" value="1"/>
</dbReference>
<dbReference type="PANTHER" id="PTHR43670:SF34">
    <property type="entry name" value="HSP20-LIKE CHAPERONES SUPERFAMILY PROTEIN"/>
    <property type="match status" value="1"/>
</dbReference>
<keyword evidence="2" id="KW-1133">Transmembrane helix</keyword>
<protein>
    <recommendedName>
        <fullName evidence="5">SHSP domain-containing protein</fullName>
    </recommendedName>
</protein>
<comment type="caution">
    <text evidence="3">The sequence shown here is derived from an EMBL/GenBank/DDBJ whole genome shotgun (WGS) entry which is preliminary data.</text>
</comment>
<dbReference type="GO" id="GO:0034605">
    <property type="term" value="P:cellular response to heat"/>
    <property type="evidence" value="ECO:0007669"/>
    <property type="project" value="TreeGrafter"/>
</dbReference>
<dbReference type="InterPro" id="IPR008978">
    <property type="entry name" value="HSP20-like_chaperone"/>
</dbReference>
<reference evidence="3" key="1">
    <citation type="submission" date="2023-12" db="EMBL/GenBank/DDBJ databases">
        <title>Genome assembly of Anisodus tanguticus.</title>
        <authorList>
            <person name="Wang Y.-J."/>
        </authorList>
    </citation>
    <scope>NUCLEOTIDE SEQUENCE</scope>
    <source>
        <strain evidence="3">KB-2021</strain>
        <tissue evidence="3">Leaf</tissue>
    </source>
</reference>
<dbReference type="AlphaFoldDB" id="A0AAE1RPC7"/>
<dbReference type="PANTHER" id="PTHR43670">
    <property type="entry name" value="HEAT SHOCK PROTEIN 26"/>
    <property type="match status" value="1"/>
</dbReference>
<organism evidence="3 4">
    <name type="scientific">Anisodus tanguticus</name>
    <dbReference type="NCBI Taxonomy" id="243964"/>
    <lineage>
        <taxon>Eukaryota</taxon>
        <taxon>Viridiplantae</taxon>
        <taxon>Streptophyta</taxon>
        <taxon>Embryophyta</taxon>
        <taxon>Tracheophyta</taxon>
        <taxon>Spermatophyta</taxon>
        <taxon>Magnoliopsida</taxon>
        <taxon>eudicotyledons</taxon>
        <taxon>Gunneridae</taxon>
        <taxon>Pentapetalae</taxon>
        <taxon>asterids</taxon>
        <taxon>lamiids</taxon>
        <taxon>Solanales</taxon>
        <taxon>Solanaceae</taxon>
        <taxon>Solanoideae</taxon>
        <taxon>Hyoscyameae</taxon>
        <taxon>Anisodus</taxon>
    </lineage>
</organism>
<feature type="region of interest" description="Disordered" evidence="1">
    <location>
        <begin position="155"/>
        <end position="235"/>
    </location>
</feature>
<proteinExistence type="predicted"/>
<name>A0AAE1RPC7_9SOLA</name>
<accession>A0AAE1RPC7</accession>
<feature type="transmembrane region" description="Helical" evidence="2">
    <location>
        <begin position="271"/>
        <end position="291"/>
    </location>
</feature>
<dbReference type="Gene3D" id="2.60.40.790">
    <property type="match status" value="1"/>
</dbReference>
<keyword evidence="2" id="KW-0472">Membrane</keyword>
<gene>
    <name evidence="3" type="ORF">RND71_026815</name>
</gene>
<evidence type="ECO:0000313" key="4">
    <source>
        <dbReference type="Proteomes" id="UP001291623"/>
    </source>
</evidence>
<sequence>MESKIARVADEFTSAEFLQFPRDRAGLFFQSAETDTMFILTAHLKGYTRGNIKIDIIEEENKMVIICEKPVQETVMAGWRAIKKDVEIRKLTKAFKIPVGVILDQIKTNFNEEASILTITMPKRMKGILGTGIHEVKEPENLPFTDDKISKRATFQEDKGAEFSSAGSESAYRKEQVNQETDMQFPGFPSNNGKALEEVEKHGTKDEVPRRETEKPKEPKSHRTDDMFQETRTDKLECTNLKDDEVCGKANGIQEEERTGDKLPERSKICVPVIAGSAVILSLVVFGIHFMRKKNQPGKRKE</sequence>
<dbReference type="EMBL" id="JAVYJV010000014">
    <property type="protein sequence ID" value="KAK4354621.1"/>
    <property type="molecule type" value="Genomic_DNA"/>
</dbReference>
<dbReference type="Proteomes" id="UP001291623">
    <property type="component" value="Unassembled WGS sequence"/>
</dbReference>
<evidence type="ECO:0000256" key="1">
    <source>
        <dbReference type="SAM" id="MobiDB-lite"/>
    </source>
</evidence>
<evidence type="ECO:0000313" key="3">
    <source>
        <dbReference type="EMBL" id="KAK4354621.1"/>
    </source>
</evidence>
<feature type="compositionally biased region" description="Basic and acidic residues" evidence="1">
    <location>
        <begin position="195"/>
        <end position="235"/>
    </location>
</feature>
<evidence type="ECO:0000256" key="2">
    <source>
        <dbReference type="SAM" id="Phobius"/>
    </source>
</evidence>
<evidence type="ECO:0008006" key="5">
    <source>
        <dbReference type="Google" id="ProtNLM"/>
    </source>
</evidence>